<accession>A0ABR1B558</accession>
<dbReference type="PANTHER" id="PTHR14728:SF2">
    <property type="entry name" value="PROTEIN AURORA BOREALIS"/>
    <property type="match status" value="1"/>
</dbReference>
<keyword evidence="7" id="KW-1185">Reference proteome</keyword>
<evidence type="ECO:0000313" key="7">
    <source>
        <dbReference type="Proteomes" id="UP001359485"/>
    </source>
</evidence>
<organism evidence="6 7">
    <name type="scientific">Polyplax serrata</name>
    <name type="common">Common mouse louse</name>
    <dbReference type="NCBI Taxonomy" id="468196"/>
    <lineage>
        <taxon>Eukaryota</taxon>
        <taxon>Metazoa</taxon>
        <taxon>Ecdysozoa</taxon>
        <taxon>Arthropoda</taxon>
        <taxon>Hexapoda</taxon>
        <taxon>Insecta</taxon>
        <taxon>Pterygota</taxon>
        <taxon>Neoptera</taxon>
        <taxon>Paraneoptera</taxon>
        <taxon>Psocodea</taxon>
        <taxon>Troctomorpha</taxon>
        <taxon>Phthiraptera</taxon>
        <taxon>Anoplura</taxon>
        <taxon>Polyplacidae</taxon>
        <taxon>Polyplax</taxon>
    </lineage>
</organism>
<evidence type="ECO:0000313" key="6">
    <source>
        <dbReference type="EMBL" id="KAK6635064.1"/>
    </source>
</evidence>
<evidence type="ECO:0000256" key="4">
    <source>
        <dbReference type="ARBA" id="ARBA00022776"/>
    </source>
</evidence>
<dbReference type="InterPro" id="IPR023252">
    <property type="entry name" value="Aurora_borealis_protein"/>
</dbReference>
<comment type="caution">
    <text evidence="6">The sequence shown here is derived from an EMBL/GenBank/DDBJ whole genome shotgun (WGS) entry which is preliminary data.</text>
</comment>
<dbReference type="Proteomes" id="UP001359485">
    <property type="component" value="Unassembled WGS sequence"/>
</dbReference>
<evidence type="ECO:0000256" key="1">
    <source>
        <dbReference type="ARBA" id="ARBA00010963"/>
    </source>
</evidence>
<reference evidence="6 7" key="1">
    <citation type="submission" date="2023-09" db="EMBL/GenBank/DDBJ databases">
        <title>Genomes of two closely related lineages of the louse Polyplax serrata with different host specificities.</title>
        <authorList>
            <person name="Martinu J."/>
            <person name="Tarabai H."/>
            <person name="Stefka J."/>
            <person name="Hypsa V."/>
        </authorList>
    </citation>
    <scope>NUCLEOTIDE SEQUENCE [LARGE SCALE GENOMIC DNA]</scope>
    <source>
        <strain evidence="6">98ZLc_SE</strain>
    </source>
</reference>
<dbReference type="Pfam" id="PF15280">
    <property type="entry name" value="BORA_N"/>
    <property type="match status" value="1"/>
</dbReference>
<evidence type="ECO:0000256" key="5">
    <source>
        <dbReference type="ARBA" id="ARBA00023306"/>
    </source>
</evidence>
<dbReference type="PRINTS" id="PR02038">
    <property type="entry name" value="AURORABORA"/>
</dbReference>
<keyword evidence="5" id="KW-0131">Cell cycle</keyword>
<dbReference type="EMBL" id="JAWJWF010000003">
    <property type="protein sequence ID" value="KAK6635064.1"/>
    <property type="molecule type" value="Genomic_DNA"/>
</dbReference>
<protein>
    <recommendedName>
        <fullName evidence="2">Protein aurora borealis</fullName>
    </recommendedName>
</protein>
<gene>
    <name evidence="6" type="ORF">RUM44_000313</name>
</gene>
<evidence type="ECO:0000256" key="3">
    <source>
        <dbReference type="ARBA" id="ARBA00022618"/>
    </source>
</evidence>
<comment type="similarity">
    <text evidence="1">Belongs to the BORA family.</text>
</comment>
<sequence length="344" mass="38055">MASSPDTRYTTTPLKSVGNSITIRQQLSGLIKGGNPYKTPVQNRLNSGGDVKLSKTKSYRNVVIKKMPTYSPPSKNVSFIKNPFEHAKLLKERLSQPLCSPSLFKTVSSPAQNDDFTWSIEDISMLRPADIDENPSQDFDSWFSPVTESQAQEAINRFFSSRLADMDSPLKVDVEKKYVKTGEKCNILCEEKSIQTDMTLPPILPPDVEAILSRYCIFRDVNKEINNTLSDADAEMSTPSASEKKLLLSPCQTPEGKAVTSCFQIIPGTHVSTPVTSRLSSPEISPVCDISLMDISMRDRASVRMNLSKDIAMCEKEMSNDWNCQGCSTPRAVAHSCDSAFASM</sequence>
<keyword evidence="3" id="KW-0132">Cell division</keyword>
<name>A0ABR1B558_POLSC</name>
<keyword evidence="4" id="KW-0498">Mitosis</keyword>
<dbReference type="PANTHER" id="PTHR14728">
    <property type="entry name" value="PROTEIN AURORA BOREALIS"/>
    <property type="match status" value="1"/>
</dbReference>
<evidence type="ECO:0000256" key="2">
    <source>
        <dbReference type="ARBA" id="ARBA00020055"/>
    </source>
</evidence>
<proteinExistence type="inferred from homology"/>